<reference evidence="2" key="1">
    <citation type="submission" date="2019-09" db="EMBL/GenBank/DDBJ databases">
        <title>Comparative genomic analysis of Lactobacillus helveticus.</title>
        <authorList>
            <person name="Zhang H."/>
            <person name="Chen Y."/>
            <person name="Zhong Z."/>
        </authorList>
    </citation>
    <scope>NUCLEOTIDE SEQUENCE</scope>
    <source>
        <strain evidence="2">IMAU30003</strain>
    </source>
</reference>
<name>A0A9Q5BZK2_LACHE</name>
<comment type="caution">
    <text evidence="2">The sequence shown here is derived from an EMBL/GenBank/DDBJ whole genome shotgun (WGS) entry which is preliminary data.</text>
</comment>
<dbReference type="AlphaFoldDB" id="A0A9Q5BZK2"/>
<sequence length="67" mass="7374">MKLKQKIVLTSVAALMGVTSVIGVIQPVQTAYAATSKEQISQKNKLKLNHNAYVYNQKGRHSKEAFA</sequence>
<organism evidence="2 3">
    <name type="scientific">Lactobacillus helveticus</name>
    <name type="common">Lactobacillus suntoryeus</name>
    <dbReference type="NCBI Taxonomy" id="1587"/>
    <lineage>
        <taxon>Bacteria</taxon>
        <taxon>Bacillati</taxon>
        <taxon>Bacillota</taxon>
        <taxon>Bacilli</taxon>
        <taxon>Lactobacillales</taxon>
        <taxon>Lactobacillaceae</taxon>
        <taxon>Lactobacillus</taxon>
    </lineage>
</organism>
<evidence type="ECO:0000313" key="3">
    <source>
        <dbReference type="Proteomes" id="UP000651333"/>
    </source>
</evidence>
<accession>A0A9Q5BZK2</accession>
<dbReference type="InterPro" id="IPR024968">
    <property type="entry name" value="SlpA_C_lactobacillus"/>
</dbReference>
<dbReference type="Proteomes" id="UP000651333">
    <property type="component" value="Unassembled WGS sequence"/>
</dbReference>
<protein>
    <recommendedName>
        <fullName evidence="1">S-layer protein C-terminal domain-containing protein</fullName>
    </recommendedName>
</protein>
<proteinExistence type="predicted"/>
<dbReference type="EMBL" id="WCHB01000045">
    <property type="protein sequence ID" value="NRO35163.1"/>
    <property type="molecule type" value="Genomic_DNA"/>
</dbReference>
<gene>
    <name evidence="2" type="ORF">IMAU30003_01413</name>
</gene>
<dbReference type="RefSeq" id="WP_254261472.1">
    <property type="nucleotide sequence ID" value="NZ_WCGG01000041.1"/>
</dbReference>
<evidence type="ECO:0000259" key="1">
    <source>
        <dbReference type="Pfam" id="PF03217"/>
    </source>
</evidence>
<evidence type="ECO:0000313" key="2">
    <source>
        <dbReference type="EMBL" id="NRO35163.1"/>
    </source>
</evidence>
<dbReference type="Pfam" id="PF03217">
    <property type="entry name" value="SlpA"/>
    <property type="match status" value="1"/>
</dbReference>
<feature type="domain" description="S-layer protein C-terminal" evidence="1">
    <location>
        <begin position="40"/>
        <end position="64"/>
    </location>
</feature>